<dbReference type="PROSITE" id="PS00141">
    <property type="entry name" value="ASP_PROTEASE"/>
    <property type="match status" value="1"/>
</dbReference>
<name>A0AB37UHA2_9CYAN</name>
<proteinExistence type="predicted"/>
<sequence length="130" mass="14084">MRSYRLQRNGNLLWLKAAVGGISGETAIFRLLVDTGASYTTLPTRPLESLGYSTAQATRTLRLISASGTMNAPVVSVSWFNCLGIRVEDYPVISYTLPTFSFVDGILGMDFLAGYEATIATATAEIRLPL</sequence>
<dbReference type="SUPFAM" id="SSF50630">
    <property type="entry name" value="Acid proteases"/>
    <property type="match status" value="1"/>
</dbReference>
<protein>
    <recommendedName>
        <fullName evidence="3">Peptidase A2 domain-containing protein</fullName>
    </recommendedName>
</protein>
<dbReference type="GO" id="GO:0004190">
    <property type="term" value="F:aspartic-type endopeptidase activity"/>
    <property type="evidence" value="ECO:0007669"/>
    <property type="project" value="InterPro"/>
</dbReference>
<dbReference type="InterPro" id="IPR021109">
    <property type="entry name" value="Peptidase_aspartic_dom_sf"/>
</dbReference>
<dbReference type="InterPro" id="IPR001969">
    <property type="entry name" value="Aspartic_peptidase_AS"/>
</dbReference>
<dbReference type="RefSeq" id="WP_106166216.1">
    <property type="nucleotide sequence ID" value="NZ_JAVKZF010000004.1"/>
</dbReference>
<dbReference type="Pfam" id="PF13650">
    <property type="entry name" value="Asp_protease_2"/>
    <property type="match status" value="1"/>
</dbReference>
<reference evidence="1 2" key="1">
    <citation type="journal article" date="2019" name="Genome Biol. Evol.">
        <title>Day and night: Metabolic profiles and evolutionary relationships of six axenic non-marine cyanobacteria.</title>
        <authorList>
            <person name="Will S.E."/>
            <person name="Henke P."/>
            <person name="Boedeker C."/>
            <person name="Huang S."/>
            <person name="Brinkmann H."/>
            <person name="Rohde M."/>
            <person name="Jarek M."/>
            <person name="Friedl T."/>
            <person name="Seufert S."/>
            <person name="Schumacher M."/>
            <person name="Overmann J."/>
            <person name="Neumann-Schaal M."/>
            <person name="Petersen J."/>
        </authorList>
    </citation>
    <scope>NUCLEOTIDE SEQUENCE [LARGE SCALE GENOMIC DNA]</scope>
    <source>
        <strain evidence="1 2">SAG 39.79</strain>
    </source>
</reference>
<comment type="caution">
    <text evidence="1">The sequence shown here is derived from an EMBL/GenBank/DDBJ whole genome shotgun (WGS) entry which is preliminary data.</text>
</comment>
<evidence type="ECO:0008006" key="3">
    <source>
        <dbReference type="Google" id="ProtNLM"/>
    </source>
</evidence>
<keyword evidence="2" id="KW-1185">Reference proteome</keyword>
<organism evidence="1 2">
    <name type="scientific">Chroococcidiopsis cubana SAG 39.79</name>
    <dbReference type="NCBI Taxonomy" id="388085"/>
    <lineage>
        <taxon>Bacteria</taxon>
        <taxon>Bacillati</taxon>
        <taxon>Cyanobacteriota</taxon>
        <taxon>Cyanophyceae</taxon>
        <taxon>Chroococcidiopsidales</taxon>
        <taxon>Chroococcidiopsidaceae</taxon>
        <taxon>Chroococcidiopsis</taxon>
    </lineage>
</organism>
<dbReference type="Gene3D" id="2.40.70.10">
    <property type="entry name" value="Acid Proteases"/>
    <property type="match status" value="1"/>
</dbReference>
<accession>A0AB37UHA2</accession>
<dbReference type="InterPro" id="IPR034122">
    <property type="entry name" value="Retropepsin-like_bacterial"/>
</dbReference>
<dbReference type="EMBL" id="RSCK01000040">
    <property type="protein sequence ID" value="RUT10574.1"/>
    <property type="molecule type" value="Genomic_DNA"/>
</dbReference>
<dbReference type="Proteomes" id="UP000282574">
    <property type="component" value="Unassembled WGS sequence"/>
</dbReference>
<evidence type="ECO:0000313" key="1">
    <source>
        <dbReference type="EMBL" id="RUT10574.1"/>
    </source>
</evidence>
<dbReference type="GO" id="GO:0006508">
    <property type="term" value="P:proteolysis"/>
    <property type="evidence" value="ECO:0007669"/>
    <property type="project" value="InterPro"/>
</dbReference>
<gene>
    <name evidence="1" type="ORF">DSM107010_41410</name>
</gene>
<dbReference type="AlphaFoldDB" id="A0AB37UHA2"/>
<dbReference type="CDD" id="cd05483">
    <property type="entry name" value="retropepsin_like_bacteria"/>
    <property type="match status" value="1"/>
</dbReference>
<evidence type="ECO:0000313" key="2">
    <source>
        <dbReference type="Proteomes" id="UP000282574"/>
    </source>
</evidence>